<evidence type="ECO:0000256" key="16">
    <source>
        <dbReference type="RuleBase" id="RU003926"/>
    </source>
</evidence>
<keyword evidence="8" id="KW-0547">Nucleotide-binding</keyword>
<comment type="subcellular location">
    <subcellularLocation>
        <location evidence="2">Cytoplasmic vesicle</location>
        <location evidence="2">COPII-coated vesicle membrane</location>
        <topology evidence="2">Peripheral membrane protein</topology>
        <orientation evidence="2">Cytoplasmic side</orientation>
    </subcellularLocation>
    <subcellularLocation>
        <location evidence="3">Endoplasmic reticulum membrane</location>
        <topology evidence="3">Peripheral membrane protein</topology>
        <orientation evidence="3">Cytoplasmic side</orientation>
    </subcellularLocation>
    <subcellularLocation>
        <location evidence="1">Golgi apparatus membrane</location>
        <topology evidence="1">Peripheral membrane protein</topology>
        <orientation evidence="1">Cytoplasmic side</orientation>
    </subcellularLocation>
</comment>
<protein>
    <recommendedName>
        <fullName evidence="6">Small COPII coat GTPase SAR1</fullName>
    </recommendedName>
    <alternativeName>
        <fullName evidence="5">Small COPII coat GTPase sar1</fullName>
    </alternativeName>
</protein>
<feature type="compositionally biased region" description="Polar residues" evidence="17">
    <location>
        <begin position="93"/>
        <end position="122"/>
    </location>
</feature>
<dbReference type="EMBL" id="JBBPHU010000008">
    <property type="protein sequence ID" value="KAK7514565.1"/>
    <property type="molecule type" value="Genomic_DNA"/>
</dbReference>
<name>A0ABR1KHD1_9PEZI</name>
<keyword evidence="9 16" id="KW-0256">Endoplasmic reticulum</keyword>
<comment type="similarity">
    <text evidence="4 16">Belongs to the small GTPase superfamily. SAR1 family.</text>
</comment>
<evidence type="ECO:0000313" key="19">
    <source>
        <dbReference type="Proteomes" id="UP001363622"/>
    </source>
</evidence>
<dbReference type="PRINTS" id="PR00328">
    <property type="entry name" value="SAR1GTPBP"/>
</dbReference>
<sequence length="943" mass="104561">MPNHVFQQVQSTRVEDSLSIGEDLAADTDEPPDEMQSTPRPTTIKPVPVNSTGFSKTTPTSCPQKQSLLTQALHSESESVSDEEHHEFHRGFSNISTWSTPSIASTAELTSDGGFTSPGTRASSPSPPLPFMQPLPPLNMEITKAETSLKIRHDDHVENVTTTAQKSTTSEHAVEAGLGRKRCITFACGNKETTTTSATQEQEPAEQGLRVRAVKFACNVNTTPKKPRCGSPPPPPRQTSATPKTPRAHRDSDSTVKNDSPKTVRKAAPMYGHSRKFSASSDICRREATRFHEFASSEEEIEEWTQEQTCHKSRLTVRDTLTIENGLRRLGEEVEEEALEDEENDVEDEDDELDEDDDLEAEDDDDDDDDDVDEEEAEEEDDEDDVASIVSHKTVSTAGFQTDDEGGFAVSDDESDAGSDYQWWAPGRTSAVALGDQPEHIRPSAGHRSLSDSSTESLVSTTGSVRMFHKSRKTPKPRKAVAIRPHSPELPDSTDFVCGTLDEDRPLEAAYYSALEQRRAAKHKAVPQDIDPTFPTSDPEMEDDDEDDDVEVAVKEDESDQHMLMHGQLDQIHEVGGRGRSRAGSKRSPGPSPKRLRSPPPRRAACLSPKRPRSPAPALRLRSPAPSRRPCLAATSKAHQAKVHCAKMGHGHIQTLAASLPRPSTVFNDAQDDDDEDNESHTDILKRGPMDIKAGTALKRQRRKEKLYMKHCLISSLRGFTTIHQFDIDRLFKVGLEGVWNADRAARLNPMSYDRTFGATVWDVLANLGLLNKHAKLLFLGLDNAGKTTLLHMLKNDRVAILQPTLHPTSEELTIGACRFTTFDLGGHQQARRLWKDYFPEVSGIVFLVDAKDPERFAESKAELDALLSMEELQKTPFLILGNKIDHPNAVSEDQLRHELGLYHTTGKGKVPLEGIRPIEVFMCSVVMRQGYGEGIRWLSQYV</sequence>
<reference evidence="18 19" key="1">
    <citation type="submission" date="2024-04" db="EMBL/GenBank/DDBJ databases">
        <title>Phyllosticta paracitricarpa is synonymous to the EU quarantine fungus P. citricarpa based on phylogenomic analyses.</title>
        <authorList>
            <consortium name="Lawrence Berkeley National Laboratory"/>
            <person name="Van Ingen-Buijs V.A."/>
            <person name="Van Westerhoven A.C."/>
            <person name="Haridas S."/>
            <person name="Skiadas P."/>
            <person name="Martin F."/>
            <person name="Groenewald J.Z."/>
            <person name="Crous P.W."/>
            <person name="Seidl M.F."/>
        </authorList>
    </citation>
    <scope>NUCLEOTIDE SEQUENCE [LARGE SCALE GENOMIC DNA]</scope>
    <source>
        <strain evidence="18 19">CBS 123371</strain>
    </source>
</reference>
<feature type="region of interest" description="Disordered" evidence="17">
    <location>
        <begin position="221"/>
        <end position="273"/>
    </location>
</feature>
<comment type="catalytic activity">
    <reaction evidence="15">
        <text>GTP + H2O = GDP + phosphate + H(+)</text>
        <dbReference type="Rhea" id="RHEA:19669"/>
        <dbReference type="ChEBI" id="CHEBI:15377"/>
        <dbReference type="ChEBI" id="CHEBI:15378"/>
        <dbReference type="ChEBI" id="CHEBI:37565"/>
        <dbReference type="ChEBI" id="CHEBI:43474"/>
        <dbReference type="ChEBI" id="CHEBI:58189"/>
    </reaction>
</comment>
<dbReference type="Proteomes" id="UP001363622">
    <property type="component" value="Unassembled WGS sequence"/>
</dbReference>
<dbReference type="Pfam" id="PF00025">
    <property type="entry name" value="Arf"/>
    <property type="match status" value="1"/>
</dbReference>
<keyword evidence="11 16" id="KW-0653">Protein transport</keyword>
<dbReference type="SMART" id="SM00177">
    <property type="entry name" value="ARF"/>
    <property type="match status" value="1"/>
</dbReference>
<feature type="compositionally biased region" description="Basic and acidic residues" evidence="17">
    <location>
        <begin position="248"/>
        <end position="262"/>
    </location>
</feature>
<feature type="compositionally biased region" description="Polar residues" evidence="17">
    <location>
        <begin position="1"/>
        <end position="12"/>
    </location>
</feature>
<keyword evidence="19" id="KW-1185">Reference proteome</keyword>
<evidence type="ECO:0000256" key="12">
    <source>
        <dbReference type="ARBA" id="ARBA00023034"/>
    </source>
</evidence>
<evidence type="ECO:0000256" key="2">
    <source>
        <dbReference type="ARBA" id="ARBA00004299"/>
    </source>
</evidence>
<keyword evidence="7 16" id="KW-0813">Transport</keyword>
<gene>
    <name evidence="18" type="ORF">IWZ03DRAFT_361068</name>
</gene>
<proteinExistence type="inferred from homology"/>
<evidence type="ECO:0000256" key="11">
    <source>
        <dbReference type="ARBA" id="ARBA00022927"/>
    </source>
</evidence>
<feature type="region of interest" description="Disordered" evidence="17">
    <location>
        <begin position="439"/>
        <end position="497"/>
    </location>
</feature>
<feature type="compositionally biased region" description="Basic and acidic residues" evidence="17">
    <location>
        <begin position="552"/>
        <end position="563"/>
    </location>
</feature>
<dbReference type="PROSITE" id="PS51417">
    <property type="entry name" value="ARF"/>
    <property type="match status" value="1"/>
</dbReference>
<feature type="compositionally biased region" description="Low complexity" evidence="17">
    <location>
        <begin position="616"/>
        <end position="629"/>
    </location>
</feature>
<keyword evidence="13" id="KW-0342">GTP-binding</keyword>
<dbReference type="InterPro" id="IPR006689">
    <property type="entry name" value="Small_GTPase_ARF/SAR"/>
</dbReference>
<dbReference type="Gene3D" id="3.40.50.300">
    <property type="entry name" value="P-loop containing nucleotide triphosphate hydrolases"/>
    <property type="match status" value="1"/>
</dbReference>
<accession>A0ABR1KHD1</accession>
<dbReference type="InterPro" id="IPR006687">
    <property type="entry name" value="Small_GTPase_SAR1"/>
</dbReference>
<organism evidence="18 19">
    <name type="scientific">Phyllosticta citriasiana</name>
    <dbReference type="NCBI Taxonomy" id="595635"/>
    <lineage>
        <taxon>Eukaryota</taxon>
        <taxon>Fungi</taxon>
        <taxon>Dikarya</taxon>
        <taxon>Ascomycota</taxon>
        <taxon>Pezizomycotina</taxon>
        <taxon>Dothideomycetes</taxon>
        <taxon>Dothideomycetes incertae sedis</taxon>
        <taxon>Botryosphaeriales</taxon>
        <taxon>Phyllostictaceae</taxon>
        <taxon>Phyllosticta</taxon>
    </lineage>
</organism>
<evidence type="ECO:0000256" key="17">
    <source>
        <dbReference type="SAM" id="MobiDB-lite"/>
    </source>
</evidence>
<feature type="region of interest" description="Disordered" evidence="17">
    <location>
        <begin position="520"/>
        <end position="629"/>
    </location>
</feature>
<dbReference type="InterPro" id="IPR005225">
    <property type="entry name" value="Small_GTP-bd"/>
</dbReference>
<evidence type="ECO:0000256" key="3">
    <source>
        <dbReference type="ARBA" id="ARBA00004397"/>
    </source>
</evidence>
<dbReference type="InterPro" id="IPR027417">
    <property type="entry name" value="P-loop_NTPase"/>
</dbReference>
<evidence type="ECO:0000256" key="10">
    <source>
        <dbReference type="ARBA" id="ARBA00022892"/>
    </source>
</evidence>
<evidence type="ECO:0000256" key="14">
    <source>
        <dbReference type="ARBA" id="ARBA00023329"/>
    </source>
</evidence>
<keyword evidence="14" id="KW-0968">Cytoplasmic vesicle</keyword>
<dbReference type="PROSITE" id="PS51422">
    <property type="entry name" value="SAR1"/>
    <property type="match status" value="1"/>
</dbReference>
<evidence type="ECO:0000256" key="15">
    <source>
        <dbReference type="ARBA" id="ARBA00048548"/>
    </source>
</evidence>
<dbReference type="SMART" id="SM00178">
    <property type="entry name" value="SAR"/>
    <property type="match status" value="1"/>
</dbReference>
<evidence type="ECO:0000256" key="7">
    <source>
        <dbReference type="ARBA" id="ARBA00022448"/>
    </source>
</evidence>
<feature type="compositionally biased region" description="Basic residues" evidence="17">
    <location>
        <begin position="467"/>
        <end position="481"/>
    </location>
</feature>
<feature type="compositionally biased region" description="Polar residues" evidence="17">
    <location>
        <begin position="391"/>
        <end position="400"/>
    </location>
</feature>
<evidence type="ECO:0000256" key="6">
    <source>
        <dbReference type="ARBA" id="ARBA00021124"/>
    </source>
</evidence>
<comment type="caution">
    <text evidence="18">The sequence shown here is derived from an EMBL/GenBank/DDBJ whole genome shotgun (WGS) entry which is preliminary data.</text>
</comment>
<evidence type="ECO:0000256" key="1">
    <source>
        <dbReference type="ARBA" id="ARBA00004255"/>
    </source>
</evidence>
<feature type="compositionally biased region" description="Acidic residues" evidence="17">
    <location>
        <begin position="333"/>
        <end position="386"/>
    </location>
</feature>
<dbReference type="PANTHER" id="PTHR45684">
    <property type="entry name" value="RE74312P"/>
    <property type="match status" value="1"/>
</dbReference>
<dbReference type="SUPFAM" id="SSF52540">
    <property type="entry name" value="P-loop containing nucleoside triphosphate hydrolases"/>
    <property type="match status" value="1"/>
</dbReference>
<evidence type="ECO:0000256" key="5">
    <source>
        <dbReference type="ARBA" id="ARBA00019961"/>
    </source>
</evidence>
<evidence type="ECO:0000256" key="9">
    <source>
        <dbReference type="ARBA" id="ARBA00022824"/>
    </source>
</evidence>
<feature type="compositionally biased region" description="Acidic residues" evidence="17">
    <location>
        <begin position="402"/>
        <end position="417"/>
    </location>
</feature>
<dbReference type="CDD" id="cd00879">
    <property type="entry name" value="Sar1"/>
    <property type="match status" value="1"/>
</dbReference>
<feature type="region of interest" description="Disordered" evidence="17">
    <location>
        <begin position="1"/>
        <end position="129"/>
    </location>
</feature>
<feature type="compositionally biased region" description="Acidic residues" evidence="17">
    <location>
        <begin position="539"/>
        <end position="551"/>
    </location>
</feature>
<keyword evidence="10 16" id="KW-0931">ER-Golgi transport</keyword>
<evidence type="ECO:0000256" key="8">
    <source>
        <dbReference type="ARBA" id="ARBA00022741"/>
    </source>
</evidence>
<dbReference type="NCBIfam" id="TIGR00231">
    <property type="entry name" value="small_GTP"/>
    <property type="match status" value="1"/>
</dbReference>
<evidence type="ECO:0000256" key="4">
    <source>
        <dbReference type="ARBA" id="ARBA00007507"/>
    </source>
</evidence>
<dbReference type="InterPro" id="IPR018853">
    <property type="entry name" value="DUF2457"/>
</dbReference>
<feature type="region of interest" description="Disordered" evidence="17">
    <location>
        <begin position="327"/>
        <end position="422"/>
    </location>
</feature>
<keyword evidence="12 16" id="KW-0333">Golgi apparatus</keyword>
<dbReference type="Pfam" id="PF10446">
    <property type="entry name" value="DUF2457"/>
    <property type="match status" value="1"/>
</dbReference>
<feature type="compositionally biased region" description="Acidic residues" evidence="17">
    <location>
        <begin position="24"/>
        <end position="33"/>
    </location>
</feature>
<feature type="compositionally biased region" description="Polar residues" evidence="17">
    <location>
        <begin position="49"/>
        <end position="73"/>
    </location>
</feature>
<feature type="compositionally biased region" description="Low complexity" evidence="17">
    <location>
        <begin position="451"/>
        <end position="462"/>
    </location>
</feature>
<evidence type="ECO:0000256" key="13">
    <source>
        <dbReference type="ARBA" id="ARBA00023134"/>
    </source>
</evidence>
<evidence type="ECO:0000313" key="18">
    <source>
        <dbReference type="EMBL" id="KAK7514565.1"/>
    </source>
</evidence>